<keyword evidence="4 7" id="KW-0413">Isomerase</keyword>
<dbReference type="GO" id="GO:0008909">
    <property type="term" value="F:isochorismate synthase activity"/>
    <property type="evidence" value="ECO:0007669"/>
    <property type="project" value="UniProtKB-EC"/>
</dbReference>
<dbReference type="Pfam" id="PF00425">
    <property type="entry name" value="Chorismate_bind"/>
    <property type="match status" value="1"/>
</dbReference>
<sequence length="407" mass="43848">MFTDANTCSTVSGDSGNGSAYQRPSAIDLLYRYGVDSSIFLGTPERTLLGRGVRLRLKRGPGESTATALQQLFTDLQRNGDSEAILVGAIPFAPDAQPVLFIPDQLDVAGPLGRHTALKPNQARRGTATEEQPAQAVYAQRVQQALDLIRHTALKKVVLSRMLEIRSERDIDQSMVLRNLAARNIGGYTFAVDLPTPSAGVRRLVGASPELLLQRMGGQLLANPIAGTAPRSSDPGEDLARSRKLLHSAKDRQEHALVVEAVAETLRPYCRNLHVPPVPELLATNRVWHLSTRIRAELTKHAPASYALALALHPTPAVCGEPRDLAARAIHTLEDFDRGLFTGLVGWCDAKGDGAWAVTIRCAEIEANRATLYAGAGIVADSDPWQEVAETSAKFQTLLDAIQGGVA</sequence>
<keyword evidence="8" id="KW-1185">Reference proteome</keyword>
<dbReference type="InterPro" id="IPR005801">
    <property type="entry name" value="ADC_synthase"/>
</dbReference>
<protein>
    <recommendedName>
        <fullName evidence="3">isochorismate synthase</fullName>
        <ecNumber evidence="3">5.4.4.2</ecNumber>
    </recommendedName>
    <alternativeName>
        <fullName evidence="5">Isochorismate mutase</fullName>
    </alternativeName>
</protein>
<name>A0ABR9CZ32_9GAMM</name>
<dbReference type="PANTHER" id="PTHR42839:SF2">
    <property type="entry name" value="ISOCHORISMATE SYNTHASE ENTC"/>
    <property type="match status" value="1"/>
</dbReference>
<evidence type="ECO:0000313" key="7">
    <source>
        <dbReference type="EMBL" id="MBD9356117.1"/>
    </source>
</evidence>
<dbReference type="InterPro" id="IPR004561">
    <property type="entry name" value="IsoChor_synthase"/>
</dbReference>
<gene>
    <name evidence="7" type="ORF">IE877_09470</name>
</gene>
<proteinExistence type="inferred from homology"/>
<organism evidence="7 8">
    <name type="scientific">Methylomonas albis</name>
    <dbReference type="NCBI Taxonomy" id="1854563"/>
    <lineage>
        <taxon>Bacteria</taxon>
        <taxon>Pseudomonadati</taxon>
        <taxon>Pseudomonadota</taxon>
        <taxon>Gammaproteobacteria</taxon>
        <taxon>Methylococcales</taxon>
        <taxon>Methylococcaceae</taxon>
        <taxon>Methylomonas</taxon>
    </lineage>
</organism>
<dbReference type="RefSeq" id="WP_192374503.1">
    <property type="nucleotide sequence ID" value="NZ_CAJHIV010000001.1"/>
</dbReference>
<evidence type="ECO:0000256" key="5">
    <source>
        <dbReference type="ARBA" id="ARBA00041564"/>
    </source>
</evidence>
<dbReference type="Proteomes" id="UP000652176">
    <property type="component" value="Unassembled WGS sequence"/>
</dbReference>
<feature type="domain" description="Chorismate-utilising enzyme C-terminal" evidence="6">
    <location>
        <begin position="135"/>
        <end position="394"/>
    </location>
</feature>
<comment type="caution">
    <text evidence="7">The sequence shown here is derived from an EMBL/GenBank/DDBJ whole genome shotgun (WGS) entry which is preliminary data.</text>
</comment>
<evidence type="ECO:0000256" key="1">
    <source>
        <dbReference type="ARBA" id="ARBA00000799"/>
    </source>
</evidence>
<evidence type="ECO:0000259" key="6">
    <source>
        <dbReference type="Pfam" id="PF00425"/>
    </source>
</evidence>
<dbReference type="SUPFAM" id="SSF56322">
    <property type="entry name" value="ADC synthase"/>
    <property type="match status" value="1"/>
</dbReference>
<reference evidence="7 8" key="1">
    <citation type="submission" date="2020-09" db="EMBL/GenBank/DDBJ databases">
        <title>Methylomonas albis sp. nov. and Methylomonas fluvii sp. nov.: Two cold-adapted methanotrophs from the River Elbe and an amended description of Methylovulum psychrotolerans strain Eb1.</title>
        <authorList>
            <person name="Bussmann I.K."/>
            <person name="Klings K.-W."/>
            <person name="Warnstedt J."/>
            <person name="Hoppert M."/>
            <person name="Saborowski A."/>
            <person name="Horn F."/>
            <person name="Liebner S."/>
        </authorList>
    </citation>
    <scope>NUCLEOTIDE SEQUENCE [LARGE SCALE GENOMIC DNA]</scope>
    <source>
        <strain evidence="7 8">EbA</strain>
    </source>
</reference>
<dbReference type="NCBIfam" id="TIGR00543">
    <property type="entry name" value="isochor_syn"/>
    <property type="match status" value="1"/>
</dbReference>
<dbReference type="PANTHER" id="PTHR42839">
    <property type="entry name" value="ISOCHORISMATE SYNTHASE ENTC"/>
    <property type="match status" value="1"/>
</dbReference>
<evidence type="ECO:0000256" key="4">
    <source>
        <dbReference type="ARBA" id="ARBA00023235"/>
    </source>
</evidence>
<dbReference type="Gene3D" id="3.60.120.10">
    <property type="entry name" value="Anthranilate synthase"/>
    <property type="match status" value="1"/>
</dbReference>
<dbReference type="EMBL" id="JACXSS010000001">
    <property type="protein sequence ID" value="MBD9356117.1"/>
    <property type="molecule type" value="Genomic_DNA"/>
</dbReference>
<evidence type="ECO:0000313" key="8">
    <source>
        <dbReference type="Proteomes" id="UP000652176"/>
    </source>
</evidence>
<evidence type="ECO:0000256" key="3">
    <source>
        <dbReference type="ARBA" id="ARBA00012824"/>
    </source>
</evidence>
<dbReference type="EC" id="5.4.4.2" evidence="3"/>
<evidence type="ECO:0000256" key="2">
    <source>
        <dbReference type="ARBA" id="ARBA00005297"/>
    </source>
</evidence>
<accession>A0ABR9CZ32</accession>
<comment type="catalytic activity">
    <reaction evidence="1">
        <text>chorismate = isochorismate</text>
        <dbReference type="Rhea" id="RHEA:18985"/>
        <dbReference type="ChEBI" id="CHEBI:29748"/>
        <dbReference type="ChEBI" id="CHEBI:29780"/>
        <dbReference type="EC" id="5.4.4.2"/>
    </reaction>
</comment>
<comment type="similarity">
    <text evidence="2">Belongs to the isochorismate synthase family.</text>
</comment>
<dbReference type="InterPro" id="IPR015890">
    <property type="entry name" value="Chorismate_C"/>
</dbReference>